<keyword evidence="2" id="KW-0808">Transferase</keyword>
<evidence type="ECO:0000259" key="4">
    <source>
        <dbReference type="PROSITE" id="PS51384"/>
    </source>
</evidence>
<dbReference type="InterPro" id="IPR001077">
    <property type="entry name" value="COMT_C"/>
</dbReference>
<evidence type="ECO:0000313" key="6">
    <source>
        <dbReference type="Proteomes" id="UP000006659"/>
    </source>
</evidence>
<dbReference type="InterPro" id="IPR039261">
    <property type="entry name" value="FNR_nucleotide-bd"/>
</dbReference>
<evidence type="ECO:0000256" key="2">
    <source>
        <dbReference type="ARBA" id="ARBA00022679"/>
    </source>
</evidence>
<dbReference type="InterPro" id="IPR016461">
    <property type="entry name" value="COMT-like"/>
</dbReference>
<organism evidence="5 6">
    <name type="scientific">Corynebacterium variabile (strain DSM 44702 / CIP 107183 / JCM 12073 / NCIMB 30131)</name>
    <name type="common">Corynebacterium mooreparkense</name>
    <dbReference type="NCBI Taxonomy" id="858619"/>
    <lineage>
        <taxon>Bacteria</taxon>
        <taxon>Bacillati</taxon>
        <taxon>Actinomycetota</taxon>
        <taxon>Actinomycetes</taxon>
        <taxon>Mycobacteriales</taxon>
        <taxon>Corynebacteriaceae</taxon>
        <taxon>Corynebacterium</taxon>
    </lineage>
</organism>
<dbReference type="STRING" id="858619.CVAR_0764"/>
<dbReference type="InterPro" id="IPR017927">
    <property type="entry name" value="FAD-bd_FR_type"/>
</dbReference>
<dbReference type="EMBL" id="CP002917">
    <property type="protein sequence ID" value="AEK36117.1"/>
    <property type="molecule type" value="Genomic_DNA"/>
</dbReference>
<dbReference type="GO" id="GO:0016491">
    <property type="term" value="F:oxidoreductase activity"/>
    <property type="evidence" value="ECO:0007669"/>
    <property type="project" value="InterPro"/>
</dbReference>
<feature type="domain" description="FAD-binding FR-type" evidence="4">
    <location>
        <begin position="13"/>
        <end position="152"/>
    </location>
</feature>
<dbReference type="KEGG" id="cva:CVAR_0764"/>
<dbReference type="Gene3D" id="1.10.287.1350">
    <property type="match status" value="1"/>
</dbReference>
<dbReference type="Pfam" id="PF04954">
    <property type="entry name" value="SIP"/>
    <property type="match status" value="1"/>
</dbReference>
<dbReference type="RefSeq" id="WP_014009306.1">
    <property type="nucleotide sequence ID" value="NC_015859.1"/>
</dbReference>
<protein>
    <submittedName>
        <fullName evidence="5">Siderophore-interacting protein</fullName>
    </submittedName>
</protein>
<dbReference type="Proteomes" id="UP000006659">
    <property type="component" value="Chromosome"/>
</dbReference>
<dbReference type="GO" id="GO:0008171">
    <property type="term" value="F:O-methyltransferase activity"/>
    <property type="evidence" value="ECO:0007669"/>
    <property type="project" value="InterPro"/>
</dbReference>
<dbReference type="SUPFAM" id="SSF63380">
    <property type="entry name" value="Riboflavin synthase domain-like"/>
    <property type="match status" value="1"/>
</dbReference>
<evidence type="ECO:0000313" key="5">
    <source>
        <dbReference type="EMBL" id="AEK36117.1"/>
    </source>
</evidence>
<evidence type="ECO:0000256" key="3">
    <source>
        <dbReference type="ARBA" id="ARBA00022691"/>
    </source>
</evidence>
<dbReference type="InterPro" id="IPR039374">
    <property type="entry name" value="SIP_fam"/>
</dbReference>
<evidence type="ECO:0000256" key="1">
    <source>
        <dbReference type="ARBA" id="ARBA00022603"/>
    </source>
</evidence>
<dbReference type="InterPro" id="IPR029063">
    <property type="entry name" value="SAM-dependent_MTases_sf"/>
</dbReference>
<dbReference type="PROSITE" id="PS51683">
    <property type="entry name" value="SAM_OMT_II"/>
    <property type="match status" value="1"/>
</dbReference>
<dbReference type="InterPro" id="IPR007037">
    <property type="entry name" value="SIP_rossman_dom"/>
</dbReference>
<keyword evidence="1" id="KW-0489">Methyltransferase</keyword>
<dbReference type="PROSITE" id="PS51384">
    <property type="entry name" value="FAD_FR"/>
    <property type="match status" value="1"/>
</dbReference>
<dbReference type="Gene3D" id="2.40.30.10">
    <property type="entry name" value="Translation factors"/>
    <property type="match status" value="1"/>
</dbReference>
<dbReference type="Gene3D" id="1.10.10.10">
    <property type="entry name" value="Winged helix-like DNA-binding domain superfamily/Winged helix DNA-binding domain"/>
    <property type="match status" value="1"/>
</dbReference>
<dbReference type="InterPro" id="IPR036390">
    <property type="entry name" value="WH_DNA-bd_sf"/>
</dbReference>
<dbReference type="InterPro" id="IPR036388">
    <property type="entry name" value="WH-like_DNA-bd_sf"/>
</dbReference>
<accession>G0HAA1</accession>
<dbReference type="CDD" id="cd06193">
    <property type="entry name" value="siderophore_interacting"/>
    <property type="match status" value="1"/>
</dbReference>
<dbReference type="PANTHER" id="PTHR30157">
    <property type="entry name" value="FERRIC REDUCTASE, NADPH-DEPENDENT"/>
    <property type="match status" value="1"/>
</dbReference>
<proteinExistence type="predicted"/>
<dbReference type="GO" id="GO:0032259">
    <property type="term" value="P:methylation"/>
    <property type="evidence" value="ECO:0007669"/>
    <property type="project" value="UniProtKB-KW"/>
</dbReference>
<dbReference type="Pfam" id="PF00891">
    <property type="entry name" value="Methyltransf_2"/>
    <property type="match status" value="1"/>
</dbReference>
<dbReference type="InterPro" id="IPR017938">
    <property type="entry name" value="Riboflavin_synthase-like_b-brl"/>
</dbReference>
<dbReference type="PANTHER" id="PTHR30157:SF0">
    <property type="entry name" value="NADPH-DEPENDENT FERRIC-CHELATE REDUCTASE"/>
    <property type="match status" value="1"/>
</dbReference>
<dbReference type="Pfam" id="PF08021">
    <property type="entry name" value="FAD_binding_9"/>
    <property type="match status" value="1"/>
</dbReference>
<dbReference type="Gene3D" id="3.40.50.150">
    <property type="entry name" value="Vaccinia Virus protein VP39"/>
    <property type="match status" value="1"/>
</dbReference>
<dbReference type="Gene3D" id="3.40.50.80">
    <property type="entry name" value="Nucleotide-binding domain of ferredoxin-NADP reductase (FNR) module"/>
    <property type="match status" value="1"/>
</dbReference>
<dbReference type="InterPro" id="IPR013113">
    <property type="entry name" value="SIP_FAD-bd"/>
</dbReference>
<sequence>MPTVNRDITTNPITLREVTVARIEDLTSALRRIVFTGPELGAFTKDGMDLPAFTSTGFDDSIKLFFPHPGETEPVLPVQKFGTIEIPKDPRPIGKDYTVRAFDLGTSTTTGAPELTVDFVKHGVGVATNWAYRCTPGDRMDIAGPPTSSALPDADWLLVVGEDTAIPAISRLLEQLPEDARAQVFIEIAVAAHRAPLRELPNVQVTWLPRGGQPAGTTTLLTDAVENMDWWDGHAFAWVGGESGPVKHIRRHLIAERGLDKKDIDFTGYWRKGDVVTLEDDPAIPDPEANPEAWETFHELGELGPAHALRTATDLDLGNLIFHGTTSLDALTEATGAHRGSLGKLLRYLVALEILVETSPGRYALSETGEFLTVDAVLGVLHHDGAAARLELAWRGLTQAVMTGQAVYKQVTGQTYDELRTEQWYEDALQDGMEEFARFQAGPLAETQAVKGLGRLVLHGNGAAALACGLVAEHPELRVNIVAMPSQADFLGRELASSPSATALTADQRGRIDVTAGSLFGDLLTVDGAASEGMQPDAVLLIHDLNQLPDADAVHLLRHLSIQAGKVLVVEDTFDVSGTIDEHAAENDVLSLAAWGSGYRTEEELAAIFAEAQVTVAATEKFGWDRTVYSVASA</sequence>
<name>G0HAA1_CORVD</name>
<dbReference type="SUPFAM" id="SSF46785">
    <property type="entry name" value="Winged helix' DNA-binding domain"/>
    <property type="match status" value="1"/>
</dbReference>
<keyword evidence="3" id="KW-0949">S-adenosyl-L-methionine</keyword>
<gene>
    <name evidence="5" type="primary">siiB</name>
    <name evidence="5" type="ordered locus">CVAR_0764</name>
</gene>
<reference evidence="5 6" key="1">
    <citation type="journal article" date="2011" name="BMC Genomics">
        <title>Complete genome sequence of Corynebacterium variabile DSM 44702 isolated from the surface of smear-ripened cheeses and insights into cheese ripening and flavor generation.</title>
        <authorList>
            <person name="Schroeder J."/>
            <person name="Maus I."/>
            <person name="Trost E."/>
            <person name="Tauch A."/>
        </authorList>
    </citation>
    <scope>NUCLEOTIDE SEQUENCE [LARGE SCALE GENOMIC DNA]</scope>
    <source>
        <strain evidence="6">DSM 44702 / JCM 12073 / NCIMB 30131</strain>
    </source>
</reference>
<dbReference type="eggNOG" id="COG2375">
    <property type="taxonomic scope" value="Bacteria"/>
</dbReference>
<dbReference type="AlphaFoldDB" id="G0HAA1"/>
<dbReference type="HOGENOM" id="CLU_031373_0_0_11"/>